<dbReference type="Proteomes" id="UP000563898">
    <property type="component" value="Unassembled WGS sequence"/>
</dbReference>
<gene>
    <name evidence="1" type="ORF">HGA05_02005</name>
</gene>
<name>A0A846WH18_9ACTN</name>
<dbReference type="RefSeq" id="WP_168436235.1">
    <property type="nucleotide sequence ID" value="NZ_JAAXPC010000001.1"/>
</dbReference>
<sequence length="97" mass="9799">MSHTIAVPLGSVAVRPMSAPMHDWPMVGAAVVVGVCVWGGAGFGATAVVPVSTVLGGAAAVAGTELLGVVEAEAYTVTVLRGGRHDTSDGRMVRSWR</sequence>
<protein>
    <submittedName>
        <fullName evidence="1">Uncharacterized protein</fullName>
    </submittedName>
</protein>
<dbReference type="AlphaFoldDB" id="A0A846WH18"/>
<reference evidence="1 2" key="1">
    <citation type="submission" date="2020-04" db="EMBL/GenBank/DDBJ databases">
        <title>MicrobeNet Type strains.</title>
        <authorList>
            <person name="Nicholson A.C."/>
        </authorList>
    </citation>
    <scope>NUCLEOTIDE SEQUENCE [LARGE SCALE GENOMIC DNA]</scope>
    <source>
        <strain evidence="1 2">ATCC BAA-14</strain>
    </source>
</reference>
<organism evidence="1 2">
    <name type="scientific">Gordonia polyisoprenivorans</name>
    <dbReference type="NCBI Taxonomy" id="84595"/>
    <lineage>
        <taxon>Bacteria</taxon>
        <taxon>Bacillati</taxon>
        <taxon>Actinomycetota</taxon>
        <taxon>Actinomycetes</taxon>
        <taxon>Mycobacteriales</taxon>
        <taxon>Gordoniaceae</taxon>
        <taxon>Gordonia</taxon>
    </lineage>
</organism>
<comment type="caution">
    <text evidence="1">The sequence shown here is derived from an EMBL/GenBank/DDBJ whole genome shotgun (WGS) entry which is preliminary data.</text>
</comment>
<accession>A0A846WH18</accession>
<evidence type="ECO:0000313" key="2">
    <source>
        <dbReference type="Proteomes" id="UP000563898"/>
    </source>
</evidence>
<dbReference type="EMBL" id="JAAXPC010000001">
    <property type="protein sequence ID" value="NKY00356.1"/>
    <property type="molecule type" value="Genomic_DNA"/>
</dbReference>
<evidence type="ECO:0000313" key="1">
    <source>
        <dbReference type="EMBL" id="NKY00356.1"/>
    </source>
</evidence>
<proteinExistence type="predicted"/>